<keyword evidence="4" id="KW-1185">Reference proteome</keyword>
<dbReference type="Pfam" id="PF05532">
    <property type="entry name" value="CsbD"/>
    <property type="match status" value="1"/>
</dbReference>
<proteinExistence type="inferred from homology"/>
<dbReference type="InterPro" id="IPR008462">
    <property type="entry name" value="CsbD"/>
</dbReference>
<reference evidence="4" key="1">
    <citation type="submission" date="2016-08" db="EMBL/GenBank/DDBJ databases">
        <authorList>
            <person name="Varghese N."/>
            <person name="Submissions Spin"/>
        </authorList>
    </citation>
    <scope>NUCLEOTIDE SEQUENCE [LARGE SCALE GENOMIC DNA]</scope>
    <source>
        <strain evidence="4">HAMBI 2971</strain>
    </source>
</reference>
<gene>
    <name evidence="3" type="ORF">GA0061102_1005157</name>
</gene>
<dbReference type="Gene3D" id="1.10.1470.10">
    <property type="entry name" value="YjbJ"/>
    <property type="match status" value="1"/>
</dbReference>
<dbReference type="EMBL" id="FMAH01000005">
    <property type="protein sequence ID" value="SCB18485.1"/>
    <property type="molecule type" value="Genomic_DNA"/>
</dbReference>
<evidence type="ECO:0000313" key="3">
    <source>
        <dbReference type="EMBL" id="SCB18485.1"/>
    </source>
</evidence>
<protein>
    <submittedName>
        <fullName evidence="3">Uncharacterized conserved protein YjbJ, UPF0337 family</fullName>
    </submittedName>
</protein>
<feature type="domain" description="CsbD-like" evidence="2">
    <location>
        <begin position="4"/>
        <end position="56"/>
    </location>
</feature>
<organism evidence="3 4">
    <name type="scientific">Rhizobium miluonense</name>
    <dbReference type="NCBI Taxonomy" id="411945"/>
    <lineage>
        <taxon>Bacteria</taxon>
        <taxon>Pseudomonadati</taxon>
        <taxon>Pseudomonadota</taxon>
        <taxon>Alphaproteobacteria</taxon>
        <taxon>Hyphomicrobiales</taxon>
        <taxon>Rhizobiaceae</taxon>
        <taxon>Rhizobium/Agrobacterium group</taxon>
        <taxon>Rhizobium</taxon>
    </lineage>
</organism>
<evidence type="ECO:0000256" key="1">
    <source>
        <dbReference type="ARBA" id="ARBA00009129"/>
    </source>
</evidence>
<name>A0A1C3USQ3_9HYPH</name>
<accession>A0A1C3USQ3</accession>
<dbReference type="Proteomes" id="UP000199435">
    <property type="component" value="Unassembled WGS sequence"/>
</dbReference>
<dbReference type="RefSeq" id="WP_092845576.1">
    <property type="nucleotide sequence ID" value="NZ_FMAH01000005.1"/>
</dbReference>
<dbReference type="STRING" id="411945.GA0061102_1005157"/>
<dbReference type="InterPro" id="IPR036629">
    <property type="entry name" value="YjbJ_sf"/>
</dbReference>
<dbReference type="OrthoDB" id="9796058at2"/>
<dbReference type="SUPFAM" id="SSF69047">
    <property type="entry name" value="Hypothetical protein YjbJ"/>
    <property type="match status" value="1"/>
</dbReference>
<comment type="similarity">
    <text evidence="1">Belongs to the UPF0337 (CsbD) family.</text>
</comment>
<dbReference type="AlphaFoldDB" id="A0A1C3USQ3"/>
<evidence type="ECO:0000259" key="2">
    <source>
        <dbReference type="Pfam" id="PF05532"/>
    </source>
</evidence>
<sequence>MDKNRVVGAAKEASGSIKEAAGKLIGNDRLRFRGTVEKVEGKILVKVGKAKDAVRKLLR</sequence>
<evidence type="ECO:0000313" key="4">
    <source>
        <dbReference type="Proteomes" id="UP000199435"/>
    </source>
</evidence>